<reference evidence="1 2" key="1">
    <citation type="submission" date="2019-03" db="EMBL/GenBank/DDBJ databases">
        <title>First draft genome of Liparis tanakae, snailfish: a comprehensive survey of snailfish specific genes.</title>
        <authorList>
            <person name="Kim W."/>
            <person name="Song I."/>
            <person name="Jeong J.-H."/>
            <person name="Kim D."/>
            <person name="Kim S."/>
            <person name="Ryu S."/>
            <person name="Song J.Y."/>
            <person name="Lee S.K."/>
        </authorList>
    </citation>
    <scope>NUCLEOTIDE SEQUENCE [LARGE SCALE GENOMIC DNA]</scope>
    <source>
        <tissue evidence="1">Muscle</tissue>
    </source>
</reference>
<name>A0A4Z2FB54_9TELE</name>
<gene>
    <name evidence="1" type="ORF">EYF80_051344</name>
</gene>
<sequence length="94" mass="10856">MGLTSMPLSRSRSPWVKNSPMMRSVHWRYSSRGLVGAVEHVLQNLERMENMKYMGNMENMKSMKTPRLVTFFVSTIVFMSARKFMCLDISVAST</sequence>
<dbReference type="Proteomes" id="UP000314294">
    <property type="component" value="Unassembled WGS sequence"/>
</dbReference>
<organism evidence="1 2">
    <name type="scientific">Liparis tanakae</name>
    <name type="common">Tanaka's snailfish</name>
    <dbReference type="NCBI Taxonomy" id="230148"/>
    <lineage>
        <taxon>Eukaryota</taxon>
        <taxon>Metazoa</taxon>
        <taxon>Chordata</taxon>
        <taxon>Craniata</taxon>
        <taxon>Vertebrata</taxon>
        <taxon>Euteleostomi</taxon>
        <taxon>Actinopterygii</taxon>
        <taxon>Neopterygii</taxon>
        <taxon>Teleostei</taxon>
        <taxon>Neoteleostei</taxon>
        <taxon>Acanthomorphata</taxon>
        <taxon>Eupercaria</taxon>
        <taxon>Perciformes</taxon>
        <taxon>Cottioidei</taxon>
        <taxon>Cottales</taxon>
        <taxon>Liparidae</taxon>
        <taxon>Liparis</taxon>
    </lineage>
</organism>
<proteinExistence type="predicted"/>
<evidence type="ECO:0000313" key="1">
    <source>
        <dbReference type="EMBL" id="TNN38476.1"/>
    </source>
</evidence>
<dbReference type="AlphaFoldDB" id="A0A4Z2FB54"/>
<comment type="caution">
    <text evidence="1">The sequence shown here is derived from an EMBL/GenBank/DDBJ whole genome shotgun (WGS) entry which is preliminary data.</text>
</comment>
<protein>
    <submittedName>
        <fullName evidence="1">Uncharacterized protein</fullName>
    </submittedName>
</protein>
<accession>A0A4Z2FB54</accession>
<keyword evidence="2" id="KW-1185">Reference proteome</keyword>
<dbReference type="EMBL" id="SRLO01001368">
    <property type="protein sequence ID" value="TNN38476.1"/>
    <property type="molecule type" value="Genomic_DNA"/>
</dbReference>
<evidence type="ECO:0000313" key="2">
    <source>
        <dbReference type="Proteomes" id="UP000314294"/>
    </source>
</evidence>